<keyword evidence="4" id="KW-0843">Virulence</keyword>
<reference evidence="6 7" key="1">
    <citation type="journal article" date="2021" name="Genome Biol.">
        <title>AFLAP: assembly-free linkage analysis pipeline using k-mers from genome sequencing data.</title>
        <authorList>
            <person name="Fletcher K."/>
            <person name="Zhang L."/>
            <person name="Gil J."/>
            <person name="Han R."/>
            <person name="Cavanaugh K."/>
            <person name="Michelmore R."/>
        </authorList>
    </citation>
    <scope>NUCLEOTIDE SEQUENCE [LARGE SCALE GENOMIC DNA]</scope>
    <source>
        <strain evidence="6 7">SF5</strain>
    </source>
</reference>
<dbReference type="PROSITE" id="PS51257">
    <property type="entry name" value="PROKAR_LIPOPROTEIN"/>
    <property type="match status" value="1"/>
</dbReference>
<sequence length="256" mass="28920">MIKRAFATAIYAVLVACTSASSPHDEIRPFPQPKPTKASEEVALKFKPQLFTSRVVCVPYPAVDASGTVSGGLKASNGNEDCKFAEKGSQVYGRAMWYQNLYAIMYSWYFPKRFWLGFPTKRHDWKSVVVWIKDPSEKTRKIVGVSMSKSLDLYNTKTELYPNNFARIQVSASSIVASNTSLRFEYYEFGMRASYLKLTGHDGQYQDLILWEQLTPAARKALNNDANFYDAIVPFSDKHFKAQIVAAYPLALESNT</sequence>
<evidence type="ECO:0000256" key="1">
    <source>
        <dbReference type="ARBA" id="ARBA00004613"/>
    </source>
</evidence>
<dbReference type="GeneID" id="94347603"/>
<dbReference type="KEGG" id="blac:94347603"/>
<evidence type="ECO:0000256" key="3">
    <source>
        <dbReference type="ARBA" id="ARBA00022525"/>
    </source>
</evidence>
<dbReference type="PIRSF" id="PIRSF029958">
    <property type="entry name" value="Necrosis-inducing_protein"/>
    <property type="match status" value="1"/>
</dbReference>
<dbReference type="Proteomes" id="UP000294530">
    <property type="component" value="Unassembled WGS sequence"/>
</dbReference>
<evidence type="ECO:0000256" key="5">
    <source>
        <dbReference type="SAM" id="SignalP"/>
    </source>
</evidence>
<dbReference type="PANTHER" id="PTHR33657:SF8">
    <property type="entry name" value="DOMAIN PROTEIN, PUTATIVE (AFU_ORTHOLOGUE AFUA_5G00600)-RELATED"/>
    <property type="match status" value="1"/>
</dbReference>
<feature type="chain" id="PRO_5037331501" description="Necrosis inducing protein NPP1" evidence="5">
    <location>
        <begin position="21"/>
        <end position="256"/>
    </location>
</feature>
<evidence type="ECO:0000256" key="4">
    <source>
        <dbReference type="ARBA" id="ARBA00023026"/>
    </source>
</evidence>
<keyword evidence="5" id="KW-0732">Signal</keyword>
<name>A0A976NZX7_BRELC</name>
<proteinExistence type="inferred from homology"/>
<organism evidence="6 7">
    <name type="scientific">Bremia lactucae</name>
    <name type="common">Lettuce downy mildew</name>
    <dbReference type="NCBI Taxonomy" id="4779"/>
    <lineage>
        <taxon>Eukaryota</taxon>
        <taxon>Sar</taxon>
        <taxon>Stramenopiles</taxon>
        <taxon>Oomycota</taxon>
        <taxon>Peronosporomycetes</taxon>
        <taxon>Peronosporales</taxon>
        <taxon>Peronosporaceae</taxon>
        <taxon>Bremia</taxon>
    </lineage>
</organism>
<accession>A0A976NZX7</accession>
<dbReference type="InterPro" id="IPR008701">
    <property type="entry name" value="NPP1"/>
</dbReference>
<evidence type="ECO:0000313" key="6">
    <source>
        <dbReference type="EMBL" id="TDH74035.1"/>
    </source>
</evidence>
<dbReference type="EMBL" id="SHOA02000005">
    <property type="protein sequence ID" value="TDH74035.1"/>
    <property type="molecule type" value="Genomic_DNA"/>
</dbReference>
<dbReference type="Pfam" id="PF05630">
    <property type="entry name" value="NPP1"/>
    <property type="match status" value="1"/>
</dbReference>
<dbReference type="PANTHER" id="PTHR33657">
    <property type="entry name" value="DOMAIN PROTEIN, PUTATIVE (AFU_ORTHOLOGUE AFUA_5G00600)-RELATED"/>
    <property type="match status" value="1"/>
</dbReference>
<gene>
    <name evidence="6" type="ORF">CCR75_003840</name>
</gene>
<comment type="subcellular location">
    <subcellularLocation>
        <location evidence="1">Secreted</location>
    </subcellularLocation>
</comment>
<protein>
    <recommendedName>
        <fullName evidence="8">Necrosis inducing protein NPP1</fullName>
    </recommendedName>
</protein>
<comment type="similarity">
    <text evidence="2">Belongs to the Necrosis inducing protein (NPP1) family.</text>
</comment>
<keyword evidence="7" id="KW-1185">Reference proteome</keyword>
<keyword evidence="3" id="KW-0964">Secreted</keyword>
<evidence type="ECO:0000313" key="7">
    <source>
        <dbReference type="Proteomes" id="UP000294530"/>
    </source>
</evidence>
<dbReference type="GO" id="GO:0005576">
    <property type="term" value="C:extracellular region"/>
    <property type="evidence" value="ECO:0007669"/>
    <property type="project" value="UniProtKB-SubCell"/>
</dbReference>
<dbReference type="OrthoDB" id="147163at2759"/>
<dbReference type="AlphaFoldDB" id="A0A976NZX7"/>
<comment type="caution">
    <text evidence="6">The sequence shown here is derived from an EMBL/GenBank/DDBJ whole genome shotgun (WGS) entry which is preliminary data.</text>
</comment>
<feature type="signal peptide" evidence="5">
    <location>
        <begin position="1"/>
        <end position="20"/>
    </location>
</feature>
<evidence type="ECO:0000256" key="2">
    <source>
        <dbReference type="ARBA" id="ARBA00009520"/>
    </source>
</evidence>
<evidence type="ECO:0008006" key="8">
    <source>
        <dbReference type="Google" id="ProtNLM"/>
    </source>
</evidence>
<dbReference type="RefSeq" id="XP_067823533.1">
    <property type="nucleotide sequence ID" value="XM_067961932.1"/>
</dbReference>